<dbReference type="EMBL" id="BMAR01000009">
    <property type="protein sequence ID" value="GFR45264.1"/>
    <property type="molecule type" value="Genomic_DNA"/>
</dbReference>
<sequence>MTMPSAPYYTARRMRMLQPQPHIRTNIHGAAPCRPMGHHQRPWPVPVIAASAAAASTLVLAEPPVKGSSGNNANGHASNSSHPRDKTGAANGNGRGSPPLNGSSTSNNRTSALASSPAVQVHVVVPRCTTVPGERLVLVGE</sequence>
<evidence type="ECO:0000313" key="2">
    <source>
        <dbReference type="EMBL" id="GFR45264.1"/>
    </source>
</evidence>
<feature type="region of interest" description="Disordered" evidence="1">
    <location>
        <begin position="63"/>
        <end position="118"/>
    </location>
</feature>
<comment type="caution">
    <text evidence="2">The sequence shown here is derived from an EMBL/GenBank/DDBJ whole genome shotgun (WGS) entry which is preliminary data.</text>
</comment>
<proteinExistence type="predicted"/>
<keyword evidence="3" id="KW-1185">Reference proteome</keyword>
<dbReference type="AlphaFoldDB" id="A0AAD3DQC4"/>
<evidence type="ECO:0000313" key="3">
    <source>
        <dbReference type="Proteomes" id="UP001054857"/>
    </source>
</evidence>
<protein>
    <submittedName>
        <fullName evidence="2">Uncharacterized protein</fullName>
    </submittedName>
</protein>
<organism evidence="2 3">
    <name type="scientific">Astrephomene gubernaculifera</name>
    <dbReference type="NCBI Taxonomy" id="47775"/>
    <lineage>
        <taxon>Eukaryota</taxon>
        <taxon>Viridiplantae</taxon>
        <taxon>Chlorophyta</taxon>
        <taxon>core chlorophytes</taxon>
        <taxon>Chlorophyceae</taxon>
        <taxon>CS clade</taxon>
        <taxon>Chlamydomonadales</taxon>
        <taxon>Astrephomenaceae</taxon>
        <taxon>Astrephomene</taxon>
    </lineage>
</organism>
<gene>
    <name evidence="2" type="ORF">Agub_g6370</name>
</gene>
<accession>A0AAD3DQC4</accession>
<name>A0AAD3DQC4_9CHLO</name>
<dbReference type="Proteomes" id="UP001054857">
    <property type="component" value="Unassembled WGS sequence"/>
</dbReference>
<feature type="non-terminal residue" evidence="2">
    <location>
        <position position="141"/>
    </location>
</feature>
<feature type="compositionally biased region" description="Polar residues" evidence="1">
    <location>
        <begin position="100"/>
        <end position="118"/>
    </location>
</feature>
<feature type="compositionally biased region" description="Low complexity" evidence="1">
    <location>
        <begin position="67"/>
        <end position="81"/>
    </location>
</feature>
<evidence type="ECO:0000256" key="1">
    <source>
        <dbReference type="SAM" id="MobiDB-lite"/>
    </source>
</evidence>
<reference evidence="2 3" key="1">
    <citation type="journal article" date="2021" name="Sci. Rep.">
        <title>Genome sequencing of the multicellular alga Astrephomene provides insights into convergent evolution of germ-soma differentiation.</title>
        <authorList>
            <person name="Yamashita S."/>
            <person name="Yamamoto K."/>
            <person name="Matsuzaki R."/>
            <person name="Suzuki S."/>
            <person name="Yamaguchi H."/>
            <person name="Hirooka S."/>
            <person name="Minakuchi Y."/>
            <person name="Miyagishima S."/>
            <person name="Kawachi M."/>
            <person name="Toyoda A."/>
            <person name="Nozaki H."/>
        </authorList>
    </citation>
    <scope>NUCLEOTIDE SEQUENCE [LARGE SCALE GENOMIC DNA]</scope>
    <source>
        <strain evidence="2 3">NIES-4017</strain>
    </source>
</reference>